<reference evidence="2" key="1">
    <citation type="submission" date="2023-01" db="EMBL/GenBank/DDBJ databases">
        <title>Genome assembly of the deep-sea coral Lophelia pertusa.</title>
        <authorList>
            <person name="Herrera S."/>
            <person name="Cordes E."/>
        </authorList>
    </citation>
    <scope>NUCLEOTIDE SEQUENCE</scope>
    <source>
        <strain evidence="2">USNM1676648</strain>
        <tissue evidence="2">Polyp</tissue>
    </source>
</reference>
<comment type="caution">
    <text evidence="2">The sequence shown here is derived from an EMBL/GenBank/DDBJ whole genome shotgun (WGS) entry which is preliminary data.</text>
</comment>
<organism evidence="2 3">
    <name type="scientific">Desmophyllum pertusum</name>
    <dbReference type="NCBI Taxonomy" id="174260"/>
    <lineage>
        <taxon>Eukaryota</taxon>
        <taxon>Metazoa</taxon>
        <taxon>Cnidaria</taxon>
        <taxon>Anthozoa</taxon>
        <taxon>Hexacorallia</taxon>
        <taxon>Scleractinia</taxon>
        <taxon>Caryophylliina</taxon>
        <taxon>Caryophylliidae</taxon>
        <taxon>Desmophyllum</taxon>
    </lineage>
</organism>
<dbReference type="Proteomes" id="UP001163046">
    <property type="component" value="Unassembled WGS sequence"/>
</dbReference>
<dbReference type="OrthoDB" id="5977379at2759"/>
<dbReference type="AlphaFoldDB" id="A0A9W9Z1M7"/>
<dbReference type="InterPro" id="IPR012340">
    <property type="entry name" value="NA-bd_OB-fold"/>
</dbReference>
<feature type="region of interest" description="Disordered" evidence="1">
    <location>
        <begin position="236"/>
        <end position="260"/>
    </location>
</feature>
<name>A0A9W9Z1M7_9CNID</name>
<proteinExistence type="predicted"/>
<evidence type="ECO:0000313" key="3">
    <source>
        <dbReference type="Proteomes" id="UP001163046"/>
    </source>
</evidence>
<evidence type="ECO:0000256" key="1">
    <source>
        <dbReference type="SAM" id="MobiDB-lite"/>
    </source>
</evidence>
<feature type="compositionally biased region" description="Basic and acidic residues" evidence="1">
    <location>
        <begin position="239"/>
        <end position="250"/>
    </location>
</feature>
<dbReference type="Gene3D" id="2.40.50.140">
    <property type="entry name" value="Nucleic acid-binding proteins"/>
    <property type="match status" value="1"/>
</dbReference>
<gene>
    <name evidence="2" type="ORF">OS493_012906</name>
</gene>
<sequence>MNNSSNSYFDIDFQVAQEETKVIRVMTTKSDISKCQLLLDKCNSEQAVQLSNIRTAANLTVGETDRSDKGRRILQPHKLQTEVLLWEKTVNTEETAITSADKQHILLSEQDQKPQNTICCPDVLNVHVNIYPVCNNRECRKKVAANLGSEILQCHTCNRSMLLKNCYIEINASFQLEKENKETNATAFAKVLSSFLNEDVYQYKDNKEELTNKLLLLEGIDFHLSQTGKLITNITNHPKSQEEGTNHPESQEEGSTSKTT</sequence>
<evidence type="ECO:0000313" key="2">
    <source>
        <dbReference type="EMBL" id="KAJ7373315.1"/>
    </source>
</evidence>
<dbReference type="EMBL" id="MU826831">
    <property type="protein sequence ID" value="KAJ7373315.1"/>
    <property type="molecule type" value="Genomic_DNA"/>
</dbReference>
<protein>
    <submittedName>
        <fullName evidence="2">Uncharacterized protein</fullName>
    </submittedName>
</protein>
<accession>A0A9W9Z1M7</accession>
<keyword evidence="3" id="KW-1185">Reference proteome</keyword>